<organism evidence="8 9">
    <name type="scientific">Curvularia clavata</name>
    <dbReference type="NCBI Taxonomy" id="95742"/>
    <lineage>
        <taxon>Eukaryota</taxon>
        <taxon>Fungi</taxon>
        <taxon>Dikarya</taxon>
        <taxon>Ascomycota</taxon>
        <taxon>Pezizomycotina</taxon>
        <taxon>Dothideomycetes</taxon>
        <taxon>Pleosporomycetidae</taxon>
        <taxon>Pleosporales</taxon>
        <taxon>Pleosporineae</taxon>
        <taxon>Pleosporaceae</taxon>
        <taxon>Curvularia</taxon>
    </lineage>
</organism>
<name>A0A9Q8ZDR8_CURCL</name>
<evidence type="ECO:0000256" key="2">
    <source>
        <dbReference type="ARBA" id="ARBA00022692"/>
    </source>
</evidence>
<dbReference type="OrthoDB" id="3795566at2759"/>
<protein>
    <submittedName>
        <fullName evidence="8">Uncharacterized protein</fullName>
    </submittedName>
</protein>
<dbReference type="GO" id="GO:0071944">
    <property type="term" value="C:cell periphery"/>
    <property type="evidence" value="ECO:0007669"/>
    <property type="project" value="UniProtKB-ARBA"/>
</dbReference>
<dbReference type="PANTHER" id="PTHR15549">
    <property type="entry name" value="PAIRED IMMUNOGLOBULIN-LIKE TYPE 2 RECEPTOR"/>
    <property type="match status" value="1"/>
</dbReference>
<evidence type="ECO:0000256" key="3">
    <source>
        <dbReference type="ARBA" id="ARBA00022989"/>
    </source>
</evidence>
<evidence type="ECO:0000256" key="4">
    <source>
        <dbReference type="ARBA" id="ARBA00023136"/>
    </source>
</evidence>
<feature type="region of interest" description="Disordered" evidence="5">
    <location>
        <begin position="438"/>
        <end position="526"/>
    </location>
</feature>
<evidence type="ECO:0000256" key="5">
    <source>
        <dbReference type="SAM" id="MobiDB-lite"/>
    </source>
</evidence>
<keyword evidence="9" id="KW-1185">Reference proteome</keyword>
<gene>
    <name evidence="8" type="ORF">yc1106_06112</name>
</gene>
<feature type="compositionally biased region" description="Pro residues" evidence="5">
    <location>
        <begin position="480"/>
        <end position="498"/>
    </location>
</feature>
<keyword evidence="4 6" id="KW-0472">Membrane</keyword>
<evidence type="ECO:0000313" key="9">
    <source>
        <dbReference type="Proteomes" id="UP001056012"/>
    </source>
</evidence>
<dbReference type="AlphaFoldDB" id="A0A9Q8ZDR8"/>
<accession>A0A9Q8ZDR8</accession>
<evidence type="ECO:0000256" key="1">
    <source>
        <dbReference type="ARBA" id="ARBA00004167"/>
    </source>
</evidence>
<dbReference type="GO" id="GO:0016020">
    <property type="term" value="C:membrane"/>
    <property type="evidence" value="ECO:0007669"/>
    <property type="project" value="UniProtKB-SubCell"/>
</dbReference>
<keyword evidence="7" id="KW-0732">Signal</keyword>
<proteinExistence type="predicted"/>
<keyword evidence="3 6" id="KW-1133">Transmembrane helix</keyword>
<feature type="chain" id="PRO_5040300274" evidence="7">
    <location>
        <begin position="20"/>
        <end position="526"/>
    </location>
</feature>
<evidence type="ECO:0000256" key="7">
    <source>
        <dbReference type="SAM" id="SignalP"/>
    </source>
</evidence>
<sequence length="526" mass="57048">MMAVRYALMAIASAAVASAQSLTDLDFTTTPTATSTRSHSAFWTVTARYAEQVTASAYTYYDGEVVTDTYTATRTIKDSVTPTASPYTIEYNSDYDYYTDVEFVYAYYTTSVVPESDFVPESTYDYYSTATTSSTSTSKVFFMPVTMTAPASCPTPFTVTTTASVYIPSQVTPQITPTSVETDTTTGNYGSIVYEYETWYLSAGAAPFRSTTDYYYSYYIASCSTPPISRSTGSSSSGGPSYYDDDNCYSYFCGTPYLTVIIVVASIIPALFLLGFIESWFWFRRLMMGKSAMRFGTVSWILLSLWVLCFTRMQDRRSAEDQKLLAEKWKNMGSGAAFKAWWKYGFRHRYPEELLGQYCKTTVGIVPPGQPLHPAMAQTPGTGPAAPGQVFYYGPPPPGWVQGPNGAFIPPQGYVYPPPQQAFNGNIAKDGSLVSNSPVSVMGYPPPPQQTGNAVPMPQAPQPVHSAQGVTSPSPVSAPSAPPSPPPQGPLPTAPPQIPSINVAEAPAEPAAPPPPKADPGNRDLY</sequence>
<reference evidence="8" key="1">
    <citation type="submission" date="2021-12" db="EMBL/GenBank/DDBJ databases">
        <title>Curvularia clavata genome.</title>
        <authorList>
            <person name="Cao Y."/>
        </authorList>
    </citation>
    <scope>NUCLEOTIDE SEQUENCE</scope>
    <source>
        <strain evidence="8">Yc1106</strain>
    </source>
</reference>
<dbReference type="PANTHER" id="PTHR15549:SF26">
    <property type="entry name" value="AXIAL BUDDING PATTERN PROTEIN 2-RELATED"/>
    <property type="match status" value="1"/>
</dbReference>
<evidence type="ECO:0000313" key="8">
    <source>
        <dbReference type="EMBL" id="USP78838.1"/>
    </source>
</evidence>
<dbReference type="Proteomes" id="UP001056012">
    <property type="component" value="Chromosome 4"/>
</dbReference>
<dbReference type="VEuPathDB" id="FungiDB:yc1106_06112"/>
<feature type="transmembrane region" description="Helical" evidence="6">
    <location>
        <begin position="295"/>
        <end position="313"/>
    </location>
</feature>
<feature type="transmembrane region" description="Helical" evidence="6">
    <location>
        <begin position="257"/>
        <end position="283"/>
    </location>
</feature>
<dbReference type="EMBL" id="CP089277">
    <property type="protein sequence ID" value="USP78838.1"/>
    <property type="molecule type" value="Genomic_DNA"/>
</dbReference>
<comment type="subcellular location">
    <subcellularLocation>
        <location evidence="1">Membrane</location>
        <topology evidence="1">Single-pass membrane protein</topology>
    </subcellularLocation>
</comment>
<evidence type="ECO:0000256" key="6">
    <source>
        <dbReference type="SAM" id="Phobius"/>
    </source>
</evidence>
<dbReference type="InterPro" id="IPR051694">
    <property type="entry name" value="Immunoregulatory_rcpt-like"/>
</dbReference>
<keyword evidence="2 6" id="KW-0812">Transmembrane</keyword>
<feature type="signal peptide" evidence="7">
    <location>
        <begin position="1"/>
        <end position="19"/>
    </location>
</feature>